<sequence>MATPYRNGRVLHSVFAAAVYDLHIIAVSHQTIIMKSDLENLDVLARYVIATELWSKCAECARQALLSAQVPLISEAAQLSQAMETAQSTTANVRLN</sequence>
<gene>
    <name evidence="1" type="ORF">SAMN04244574_04837</name>
</gene>
<reference evidence="1 2" key="1">
    <citation type="submission" date="2016-10" db="EMBL/GenBank/DDBJ databases">
        <authorList>
            <person name="de Groot N.N."/>
        </authorList>
    </citation>
    <scope>NUCLEOTIDE SEQUENCE [LARGE SCALE GENOMIC DNA]</scope>
    <source>
        <strain evidence="1 2">DSM 381</strain>
    </source>
</reference>
<dbReference type="Proteomes" id="UP000199579">
    <property type="component" value="Unassembled WGS sequence"/>
</dbReference>
<organism evidence="1 2">
    <name type="scientific">Azotobacter beijerinckii</name>
    <dbReference type="NCBI Taxonomy" id="170623"/>
    <lineage>
        <taxon>Bacteria</taxon>
        <taxon>Pseudomonadati</taxon>
        <taxon>Pseudomonadota</taxon>
        <taxon>Gammaproteobacteria</taxon>
        <taxon>Pseudomonadales</taxon>
        <taxon>Pseudomonadaceae</taxon>
        <taxon>Azotobacter</taxon>
    </lineage>
</organism>
<protein>
    <submittedName>
        <fullName evidence="1">Uncharacterized protein</fullName>
    </submittedName>
</protein>
<accession>A0A1I4JIC4</accession>
<evidence type="ECO:0000313" key="1">
    <source>
        <dbReference type="EMBL" id="SFL66325.1"/>
    </source>
</evidence>
<dbReference type="AlphaFoldDB" id="A0A1I4JIC4"/>
<name>A0A1I4JIC4_9GAMM</name>
<dbReference type="EMBL" id="FOSX01000229">
    <property type="protein sequence ID" value="SFL66325.1"/>
    <property type="molecule type" value="Genomic_DNA"/>
</dbReference>
<proteinExistence type="predicted"/>
<dbReference type="RefSeq" id="WP_139231987.1">
    <property type="nucleotide sequence ID" value="NZ_FOSX01000229.1"/>
</dbReference>
<evidence type="ECO:0000313" key="2">
    <source>
        <dbReference type="Proteomes" id="UP000199579"/>
    </source>
</evidence>